<protein>
    <submittedName>
        <fullName evidence="2">EPSX protein</fullName>
    </submittedName>
</protein>
<dbReference type="RefSeq" id="WP_098771023.1">
    <property type="nucleotide sequence ID" value="NZ_CP120958.1"/>
</dbReference>
<dbReference type="InterPro" id="IPR036514">
    <property type="entry name" value="SGNH_hydro_sf"/>
</dbReference>
<dbReference type="Proteomes" id="UP000223834">
    <property type="component" value="Unassembled WGS sequence"/>
</dbReference>
<dbReference type="AlphaFoldDB" id="A0A9X7CCW4"/>
<evidence type="ECO:0000313" key="2">
    <source>
        <dbReference type="EMBL" id="PGO77887.1"/>
    </source>
</evidence>
<dbReference type="Gene3D" id="3.40.50.1110">
    <property type="entry name" value="SGNH hydrolase"/>
    <property type="match status" value="1"/>
</dbReference>
<dbReference type="SUPFAM" id="SSF52266">
    <property type="entry name" value="SGNH hydrolase"/>
    <property type="match status" value="1"/>
</dbReference>
<keyword evidence="1" id="KW-1133">Transmembrane helix</keyword>
<proteinExistence type="predicted"/>
<keyword evidence="1" id="KW-0472">Membrane</keyword>
<accession>A0A9X7CCW4</accession>
<gene>
    <name evidence="2" type="ORF">CN980_10830</name>
</gene>
<evidence type="ECO:0000313" key="3">
    <source>
        <dbReference type="Proteomes" id="UP000223834"/>
    </source>
</evidence>
<organism evidence="2 3">
    <name type="scientific">Bacillus cereus</name>
    <dbReference type="NCBI Taxonomy" id="1396"/>
    <lineage>
        <taxon>Bacteria</taxon>
        <taxon>Bacillati</taxon>
        <taxon>Bacillota</taxon>
        <taxon>Bacilli</taxon>
        <taxon>Bacillales</taxon>
        <taxon>Bacillaceae</taxon>
        <taxon>Bacillus</taxon>
        <taxon>Bacillus cereus group</taxon>
    </lineage>
</organism>
<dbReference type="CDD" id="cd00229">
    <property type="entry name" value="SGNH_hydrolase"/>
    <property type="match status" value="1"/>
</dbReference>
<sequence length="263" mass="30061">MNKKNIFVFIIFIVFVISIVVGNSYWNKKVISATKQTGAVKTEVVKKAKEEKLNFNENYIKNLPEAIKEKLRKAASGGEPVHLVIIGDQASFSEKDAWPEKLKSNLEEAYGKKLWKVTVKEYKDESSEELVVKNRDKEIIALKPDVILFQAPFITDNNKIGNGNSVANTQKFIRSISNSVKDVTVMIQPPNPVYNAKNYPKAVEALNQFTIQNDYTYINHWEAWPNSNTKDILSYLQDEFGFPNAKGQEVWAQYIVNYFIAKE</sequence>
<evidence type="ECO:0000256" key="1">
    <source>
        <dbReference type="SAM" id="Phobius"/>
    </source>
</evidence>
<reference evidence="2 3" key="1">
    <citation type="submission" date="2017-09" db="EMBL/GenBank/DDBJ databases">
        <title>Large-scale bioinformatics analysis of Bacillus genomes uncovers conserved roles of natural products in bacterial physiology.</title>
        <authorList>
            <consortium name="Agbiome Team Llc"/>
            <person name="Bleich R.M."/>
            <person name="Grubbs K.J."/>
            <person name="Santa Maria K.C."/>
            <person name="Allen S.E."/>
            <person name="Farag S."/>
            <person name="Shank E.A."/>
            <person name="Bowers A."/>
        </authorList>
    </citation>
    <scope>NUCLEOTIDE SEQUENCE [LARGE SCALE GENOMIC DNA]</scope>
    <source>
        <strain evidence="2 3">AFS049141</strain>
    </source>
</reference>
<keyword evidence="1" id="KW-0812">Transmembrane</keyword>
<name>A0A9X7CCW4_BACCE</name>
<feature type="transmembrane region" description="Helical" evidence="1">
    <location>
        <begin position="6"/>
        <end position="26"/>
    </location>
</feature>
<dbReference type="EMBL" id="NUIQ01000085">
    <property type="protein sequence ID" value="PGO77887.1"/>
    <property type="molecule type" value="Genomic_DNA"/>
</dbReference>
<comment type="caution">
    <text evidence="2">The sequence shown here is derived from an EMBL/GenBank/DDBJ whole genome shotgun (WGS) entry which is preliminary data.</text>
</comment>